<evidence type="ECO:0000313" key="2">
    <source>
        <dbReference type="EMBL" id="RGT59193.1"/>
    </source>
</evidence>
<dbReference type="RefSeq" id="WP_101749982.1">
    <property type="nucleotide sequence ID" value="NZ_CP118046.1"/>
</dbReference>
<dbReference type="Gene3D" id="1.10.10.2910">
    <property type="match status" value="1"/>
</dbReference>
<sequence length="291" mass="34640">MNDSYFKVWEIAKTEIYHFIKLYHISKIHYTFEDYFNHITTQYKIKTLPHHFSDEAILGLTLIDNLGISFSYESESSPNRQNFTKCHELGHLVLQHSGTVFSENAQNQDWQEKEANYFSSFVLMPDIILLTKIVYQQITFQDLARELKVSPQALEIRLEDFLHYQGHFSIEQAREVIFQYKTRKSDILIQLIQSFKEKIIKEYEAIQVEDINYFKKLTTETDFITNQEITSLIDPDFQQTLKKQFPHFRISAYYDKGLAIWYTWNTQALSEIDSRRKAKLKHYDIQNKGTS</sequence>
<dbReference type="Proteomes" id="UP000284046">
    <property type="component" value="Unassembled WGS sequence"/>
</dbReference>
<organism evidence="2 3">
    <name type="scientific">Streptococcus anginosus</name>
    <dbReference type="NCBI Taxonomy" id="1328"/>
    <lineage>
        <taxon>Bacteria</taxon>
        <taxon>Bacillati</taxon>
        <taxon>Bacillota</taxon>
        <taxon>Bacilli</taxon>
        <taxon>Lactobacillales</taxon>
        <taxon>Streptococcaceae</taxon>
        <taxon>Streptococcus</taxon>
        <taxon>Streptococcus anginosus group</taxon>
    </lineage>
</organism>
<dbReference type="InterPro" id="IPR052345">
    <property type="entry name" value="Rad_response_metalloprotease"/>
</dbReference>
<proteinExistence type="predicted"/>
<dbReference type="Pfam" id="PF06114">
    <property type="entry name" value="Peptidase_M78"/>
    <property type="match status" value="1"/>
</dbReference>
<feature type="domain" description="IrrE N-terminal-like" evidence="1">
    <location>
        <begin position="74"/>
        <end position="159"/>
    </location>
</feature>
<evidence type="ECO:0000313" key="3">
    <source>
        <dbReference type="Proteomes" id="UP000284046"/>
    </source>
</evidence>
<dbReference type="AlphaFoldDB" id="A0A412PKS9"/>
<dbReference type="PANTHER" id="PTHR43236">
    <property type="entry name" value="ANTITOXIN HIGA1"/>
    <property type="match status" value="1"/>
</dbReference>
<dbReference type="EMBL" id="QRWZ01000020">
    <property type="protein sequence ID" value="RGT59193.1"/>
    <property type="molecule type" value="Genomic_DNA"/>
</dbReference>
<gene>
    <name evidence="2" type="ORF">DWX18_10090</name>
</gene>
<dbReference type="InterPro" id="IPR010359">
    <property type="entry name" value="IrrE_HExxH"/>
</dbReference>
<dbReference type="PANTHER" id="PTHR43236:SF2">
    <property type="entry name" value="BLL0069 PROTEIN"/>
    <property type="match status" value="1"/>
</dbReference>
<name>A0A412PKS9_STRAP</name>
<evidence type="ECO:0000259" key="1">
    <source>
        <dbReference type="Pfam" id="PF06114"/>
    </source>
</evidence>
<reference evidence="2 3" key="1">
    <citation type="submission" date="2018-08" db="EMBL/GenBank/DDBJ databases">
        <title>A genome reference for cultivated species of the human gut microbiota.</title>
        <authorList>
            <person name="Zou Y."/>
            <person name="Xue W."/>
            <person name="Luo G."/>
        </authorList>
    </citation>
    <scope>NUCLEOTIDE SEQUENCE [LARGE SCALE GENOMIC DNA]</scope>
    <source>
        <strain evidence="2 3">AF18-38</strain>
    </source>
</reference>
<accession>A0A412PKS9</accession>
<comment type="caution">
    <text evidence="2">The sequence shown here is derived from an EMBL/GenBank/DDBJ whole genome shotgun (WGS) entry which is preliminary data.</text>
</comment>
<protein>
    <submittedName>
        <fullName evidence="2">ImmA/IrrE family metallo-endopeptidase</fullName>
    </submittedName>
</protein>